<sequence>MNIYRHILFFLSFIFVISCQNEKIIENTFDNHIELSNELKNAIRNIKKIEYSNVNLLTTAAKNLNKIDDKYARIYSKFYQNKAEFLKESNPESLHSFDSIYDELKEKKLYKLMAEIDILSAYTNHRYDNYTKVEEHVRKSFEYCFSNDMELERYALVYGISATAIANSPKEKKEEILSILEDLNKYKWTYYHSRVYENLAYAYTHLKDFEEANRIMSVCLENNTNNGFLYELANNYEVYALIQKLLHDDSSLYIKNFLKSIEARKSFGMHNLSLAYRLIGHQYFEIGNFQKAVEYYLKTVESDKENQDSLAEDYAYAGWAYFQLDHDNNFKKADAYLDKSLSLSEKGSIDYEMALERKIWIRQILNKTQEVEQLRLLMLQSRNLTTRNLNNQALKDLKTNTLLELKSKNYRLATLEMNEKISKNKLSFQRIFNFGLVILLIILLLFLLQIRKNLKNYKVIKTLNQKLQKSVKEIENQNNSLNEKNNEITKLLEHNERTLFARVLKISTYKDAIDNLIKDISKTIDTSTAVPVKEVINIQKQLKSIITEDEIWEDFKFQFEKTRPGFLKKLNDVAPNLSVNDIKHCTYLLLNLKTKEVAQLINITPRSVETARYRLKRKLGLQNDDNLFQYLNSL</sequence>
<dbReference type="Proteomes" id="UP000600588">
    <property type="component" value="Unassembled WGS sequence"/>
</dbReference>
<dbReference type="InterPro" id="IPR019734">
    <property type="entry name" value="TPR_rpt"/>
</dbReference>
<keyword evidence="3" id="KW-1133">Transmembrane helix</keyword>
<feature type="transmembrane region" description="Helical" evidence="3">
    <location>
        <begin position="431"/>
        <end position="448"/>
    </location>
</feature>
<evidence type="ECO:0008006" key="6">
    <source>
        <dbReference type="Google" id="ProtNLM"/>
    </source>
</evidence>
<dbReference type="EMBL" id="JACVXB010000004">
    <property type="protein sequence ID" value="MBD0832600.1"/>
    <property type="molecule type" value="Genomic_DNA"/>
</dbReference>
<dbReference type="SMART" id="SM00028">
    <property type="entry name" value="TPR"/>
    <property type="match status" value="3"/>
</dbReference>
<keyword evidence="5" id="KW-1185">Reference proteome</keyword>
<keyword evidence="3" id="KW-0812">Transmembrane</keyword>
<keyword evidence="1" id="KW-0802">TPR repeat</keyword>
<dbReference type="Pfam" id="PF13181">
    <property type="entry name" value="TPR_8"/>
    <property type="match status" value="1"/>
</dbReference>
<dbReference type="Gene3D" id="1.10.10.10">
    <property type="entry name" value="Winged helix-like DNA-binding domain superfamily/Winged helix DNA-binding domain"/>
    <property type="match status" value="1"/>
</dbReference>
<dbReference type="RefSeq" id="WP_188230388.1">
    <property type="nucleotide sequence ID" value="NZ_JACVXB010000004.1"/>
</dbReference>
<dbReference type="PROSITE" id="PS50005">
    <property type="entry name" value="TPR"/>
    <property type="match status" value="1"/>
</dbReference>
<dbReference type="SUPFAM" id="SSF46894">
    <property type="entry name" value="C-terminal effector domain of the bipartite response regulators"/>
    <property type="match status" value="1"/>
</dbReference>
<feature type="coiled-coil region" evidence="2">
    <location>
        <begin position="457"/>
        <end position="498"/>
    </location>
</feature>
<organism evidence="4 5">
    <name type="scientific">Aestuariibaculum sediminum</name>
    <dbReference type="NCBI Taxonomy" id="2770637"/>
    <lineage>
        <taxon>Bacteria</taxon>
        <taxon>Pseudomonadati</taxon>
        <taxon>Bacteroidota</taxon>
        <taxon>Flavobacteriia</taxon>
        <taxon>Flavobacteriales</taxon>
        <taxon>Flavobacteriaceae</taxon>
    </lineage>
</organism>
<comment type="caution">
    <text evidence="4">The sequence shown here is derived from an EMBL/GenBank/DDBJ whole genome shotgun (WGS) entry which is preliminary data.</text>
</comment>
<dbReference type="AlphaFoldDB" id="A0A8J6Q3Q9"/>
<name>A0A8J6Q3Q9_9FLAO</name>
<dbReference type="GO" id="GO:0006355">
    <property type="term" value="P:regulation of DNA-templated transcription"/>
    <property type="evidence" value="ECO:0007669"/>
    <property type="project" value="InterPro"/>
</dbReference>
<evidence type="ECO:0000313" key="4">
    <source>
        <dbReference type="EMBL" id="MBD0832600.1"/>
    </source>
</evidence>
<evidence type="ECO:0000256" key="3">
    <source>
        <dbReference type="SAM" id="Phobius"/>
    </source>
</evidence>
<evidence type="ECO:0000313" key="5">
    <source>
        <dbReference type="Proteomes" id="UP000600588"/>
    </source>
</evidence>
<dbReference type="PROSITE" id="PS51257">
    <property type="entry name" value="PROKAR_LIPOPROTEIN"/>
    <property type="match status" value="1"/>
</dbReference>
<dbReference type="Gene3D" id="1.25.40.10">
    <property type="entry name" value="Tetratricopeptide repeat domain"/>
    <property type="match status" value="1"/>
</dbReference>
<protein>
    <recommendedName>
        <fullName evidence="6">HTH luxR-type domain-containing protein</fullName>
    </recommendedName>
</protein>
<dbReference type="InterPro" id="IPR036388">
    <property type="entry name" value="WH-like_DNA-bd_sf"/>
</dbReference>
<dbReference type="InterPro" id="IPR011990">
    <property type="entry name" value="TPR-like_helical_dom_sf"/>
</dbReference>
<dbReference type="InterPro" id="IPR016032">
    <property type="entry name" value="Sig_transdc_resp-reg_C-effctor"/>
</dbReference>
<gene>
    <name evidence="4" type="ORF">ICJ83_10700</name>
</gene>
<accession>A0A8J6Q3Q9</accession>
<feature type="repeat" description="TPR" evidence="1">
    <location>
        <begin position="273"/>
        <end position="306"/>
    </location>
</feature>
<dbReference type="SUPFAM" id="SSF48452">
    <property type="entry name" value="TPR-like"/>
    <property type="match status" value="1"/>
</dbReference>
<evidence type="ECO:0000256" key="2">
    <source>
        <dbReference type="SAM" id="Coils"/>
    </source>
</evidence>
<keyword evidence="3" id="KW-0472">Membrane</keyword>
<dbReference type="GO" id="GO:0003677">
    <property type="term" value="F:DNA binding"/>
    <property type="evidence" value="ECO:0007669"/>
    <property type="project" value="InterPro"/>
</dbReference>
<proteinExistence type="predicted"/>
<reference evidence="4 5" key="1">
    <citation type="submission" date="2020-09" db="EMBL/GenBank/DDBJ databases">
        <title>TT11 complete genome.</title>
        <authorList>
            <person name="Wu Z."/>
        </authorList>
    </citation>
    <scope>NUCLEOTIDE SEQUENCE [LARGE SCALE GENOMIC DNA]</scope>
    <source>
        <strain evidence="4 5">TT11</strain>
    </source>
</reference>
<evidence type="ECO:0000256" key="1">
    <source>
        <dbReference type="PROSITE-ProRule" id="PRU00339"/>
    </source>
</evidence>
<keyword evidence="2" id="KW-0175">Coiled coil</keyword>